<organism evidence="7 8">
    <name type="scientific">Alcaligenes parafaecalis</name>
    <dbReference type="NCBI Taxonomy" id="171260"/>
    <lineage>
        <taxon>Bacteria</taxon>
        <taxon>Pseudomonadati</taxon>
        <taxon>Pseudomonadota</taxon>
        <taxon>Betaproteobacteria</taxon>
        <taxon>Burkholderiales</taxon>
        <taxon>Alcaligenaceae</taxon>
        <taxon>Alcaligenes</taxon>
    </lineage>
</organism>
<dbReference type="PANTHER" id="PTHR43104:SF4">
    <property type="entry name" value="L-2-HYDROXYGLUTARATE DEHYDROGENASE, MITOCHONDRIAL"/>
    <property type="match status" value="1"/>
</dbReference>
<evidence type="ECO:0000256" key="1">
    <source>
        <dbReference type="ARBA" id="ARBA00001974"/>
    </source>
</evidence>
<name>A0ABT3VMH7_9BURK</name>
<dbReference type="RefSeq" id="WP_266120995.1">
    <property type="nucleotide sequence ID" value="NZ_JAPKNA010000003.1"/>
</dbReference>
<dbReference type="SUPFAM" id="SSF51905">
    <property type="entry name" value="FAD/NAD(P)-binding domain"/>
    <property type="match status" value="1"/>
</dbReference>
<protein>
    <submittedName>
        <fullName evidence="7">NAD(P)/FAD-dependent oxidoreductase</fullName>
    </submittedName>
</protein>
<comment type="cofactor">
    <cofactor evidence="1">
        <name>FAD</name>
        <dbReference type="ChEBI" id="CHEBI:57692"/>
    </cofactor>
</comment>
<dbReference type="Proteomes" id="UP001209916">
    <property type="component" value="Unassembled WGS sequence"/>
</dbReference>
<proteinExistence type="inferred from homology"/>
<comment type="similarity">
    <text evidence="5">Belongs to the L2HGDH family.</text>
</comment>
<evidence type="ECO:0000256" key="2">
    <source>
        <dbReference type="ARBA" id="ARBA00022630"/>
    </source>
</evidence>
<comment type="caution">
    <text evidence="7">The sequence shown here is derived from an EMBL/GenBank/DDBJ whole genome shotgun (WGS) entry which is preliminary data.</text>
</comment>
<evidence type="ECO:0000313" key="8">
    <source>
        <dbReference type="Proteomes" id="UP001209916"/>
    </source>
</evidence>
<keyword evidence="2" id="KW-0285">Flavoprotein</keyword>
<evidence type="ECO:0000313" key="7">
    <source>
        <dbReference type="EMBL" id="MCX5464694.1"/>
    </source>
</evidence>
<keyword evidence="8" id="KW-1185">Reference proteome</keyword>
<dbReference type="Gene3D" id="3.30.9.10">
    <property type="entry name" value="D-Amino Acid Oxidase, subunit A, domain 2"/>
    <property type="match status" value="1"/>
</dbReference>
<evidence type="ECO:0000256" key="4">
    <source>
        <dbReference type="ARBA" id="ARBA00023002"/>
    </source>
</evidence>
<dbReference type="Pfam" id="PF01266">
    <property type="entry name" value="DAO"/>
    <property type="match status" value="1"/>
</dbReference>
<dbReference type="Gene3D" id="3.50.50.60">
    <property type="entry name" value="FAD/NAD(P)-binding domain"/>
    <property type="match status" value="1"/>
</dbReference>
<gene>
    <name evidence="7" type="ORF">OSH09_10880</name>
</gene>
<evidence type="ECO:0000259" key="6">
    <source>
        <dbReference type="Pfam" id="PF01266"/>
    </source>
</evidence>
<keyword evidence="4" id="KW-0560">Oxidoreductase</keyword>
<accession>A0ABT3VMH7</accession>
<dbReference type="PROSITE" id="PS51257">
    <property type="entry name" value="PROKAR_LIPOPROTEIN"/>
    <property type="match status" value="1"/>
</dbReference>
<evidence type="ECO:0000256" key="5">
    <source>
        <dbReference type="ARBA" id="ARBA00037941"/>
    </source>
</evidence>
<reference evidence="7 8" key="1">
    <citation type="submission" date="2022-11" db="EMBL/GenBank/DDBJ databases">
        <title>Biodiversity and phylogenetic relationships of bacteria.</title>
        <authorList>
            <person name="Machado R.A.R."/>
            <person name="Bhat A."/>
            <person name="Loulou A."/>
            <person name="Kallel S."/>
        </authorList>
    </citation>
    <scope>NUCLEOTIDE SEQUENCE [LARGE SCALE GENOMIC DNA]</scope>
    <source>
        <strain evidence="7 8">DSM 13975</strain>
    </source>
</reference>
<evidence type="ECO:0000256" key="3">
    <source>
        <dbReference type="ARBA" id="ARBA00022827"/>
    </source>
</evidence>
<dbReference type="InterPro" id="IPR006076">
    <property type="entry name" value="FAD-dep_OxRdtase"/>
</dbReference>
<dbReference type="PANTHER" id="PTHR43104">
    <property type="entry name" value="L-2-HYDROXYGLUTARATE DEHYDROGENASE, MITOCHONDRIAL"/>
    <property type="match status" value="1"/>
</dbReference>
<dbReference type="InterPro" id="IPR036188">
    <property type="entry name" value="FAD/NAD-bd_sf"/>
</dbReference>
<keyword evidence="3" id="KW-0274">FAD</keyword>
<dbReference type="EMBL" id="JAPKNA010000003">
    <property type="protein sequence ID" value="MCX5464694.1"/>
    <property type="molecule type" value="Genomic_DNA"/>
</dbReference>
<feature type="domain" description="FAD dependent oxidoreductase" evidence="6">
    <location>
        <begin position="16"/>
        <end position="372"/>
    </location>
</feature>
<sequence length="381" mass="40366">MLQRAHKVLIMANDVDCIVLGAGVVGLACARQMAQQGMEALLIEQTASIGNGVSSRNSEVIHAGIYYTPGSLKARLCVAGKAMLYDYCQEHHIDHKRCGKLIVATGPEQEAGLQQLQAQALACGVDDLQWLDAAQAKALEPALNCSAALLSPSTGIVDTHALMLALQGDAENHGAQLVFNTPFVSARVLPEQGFEVHVGGAEPFSLTTTHLINAAGLGAVDAARHIQGLDASHIPNAYLCKGSYFSLAGRSPFKHLIYPMPNKAGLGVHLTLDLAGQARFGPDTEWVQDENYDMDPQRGQSFYAAVREYWPALPDHSLNPAYSGIRPKIVPAGHAAADFVFSGPADHGIPGLLNLFGIESPGLTACLAIAQHSQETLAQAA</sequence>